<evidence type="ECO:0000313" key="2">
    <source>
        <dbReference type="Proteomes" id="UP000244037"/>
    </source>
</evidence>
<gene>
    <name evidence="1" type="ORF">C8N38_13411</name>
</gene>
<name>A0A8E2VGW7_9RHOB</name>
<keyword evidence="2" id="KW-1185">Reference proteome</keyword>
<dbReference type="EMBL" id="QAYC01000034">
    <property type="protein sequence ID" value="PTW36437.1"/>
    <property type="molecule type" value="Genomic_DNA"/>
</dbReference>
<evidence type="ECO:0000313" key="1">
    <source>
        <dbReference type="EMBL" id="PTW36437.1"/>
    </source>
</evidence>
<sequence>MADIPNRQHYLDFDVQGASWVLRVNGVDLWSRGSTGLYSSSLPINDLVKKGENTVSIVHVPTRKLDPETGAFVLEHHDHFGAEIRLQAIARDGSREEIHLLSVRYEVDGGPLKRLPQPLVGGEFVTETAHLKTEGDLRGTFSPIEDGAILVLGSGQSDRAETLTARFTVDDDLPGDFFWEDKAVPLQDTPEMRAGLRRAYQDFYKLVDQGRGDEILELARPLWARAGATLAGGKSAEDYIGEKDGLRRFSRNPGDGSTLAPLGISDDPLGDSLEFMADHRLVRIRPDPLRWRFPPEQNRNDMRSSLVFFRDAEGSWHLGDIVRN</sequence>
<proteinExistence type="predicted"/>
<dbReference type="Proteomes" id="UP000244037">
    <property type="component" value="Unassembled WGS sequence"/>
</dbReference>
<reference evidence="1 2" key="1">
    <citation type="submission" date="2018-04" db="EMBL/GenBank/DDBJ databases">
        <title>Genomic Encyclopedia of Archaeal and Bacterial Type Strains, Phase II (KMG-II): from individual species to whole genera.</title>
        <authorList>
            <person name="Goeker M."/>
        </authorList>
    </citation>
    <scope>NUCLEOTIDE SEQUENCE [LARGE SCALE GENOMIC DNA]</scope>
    <source>
        <strain evidence="1 2">DSM 19783</strain>
    </source>
</reference>
<dbReference type="AlphaFoldDB" id="A0A8E2VGW7"/>
<organism evidence="1 2">
    <name type="scientific">Rhodovulum kholense</name>
    <dbReference type="NCBI Taxonomy" id="453584"/>
    <lineage>
        <taxon>Bacteria</taxon>
        <taxon>Pseudomonadati</taxon>
        <taxon>Pseudomonadota</taxon>
        <taxon>Alphaproteobacteria</taxon>
        <taxon>Rhodobacterales</taxon>
        <taxon>Paracoccaceae</taxon>
        <taxon>Rhodovulum</taxon>
    </lineage>
</organism>
<accession>A0A8E2VGW7</accession>
<comment type="caution">
    <text evidence="1">The sequence shown here is derived from an EMBL/GenBank/DDBJ whole genome shotgun (WGS) entry which is preliminary data.</text>
</comment>
<protein>
    <submittedName>
        <fullName evidence="1">Uncharacterized protein</fullName>
    </submittedName>
</protein>